<organism evidence="5 6">
    <name type="scientific">Sporomusa termitida</name>
    <dbReference type="NCBI Taxonomy" id="2377"/>
    <lineage>
        <taxon>Bacteria</taxon>
        <taxon>Bacillati</taxon>
        <taxon>Bacillota</taxon>
        <taxon>Negativicutes</taxon>
        <taxon>Selenomonadales</taxon>
        <taxon>Sporomusaceae</taxon>
        <taxon>Sporomusa</taxon>
    </lineage>
</organism>
<reference evidence="5 6" key="1">
    <citation type="submission" date="2019-02" db="EMBL/GenBank/DDBJ databases">
        <title>Closed genome of Sporomusa termitida DSM 4440.</title>
        <authorList>
            <person name="Poehlein A."/>
            <person name="Daniel R."/>
        </authorList>
    </citation>
    <scope>NUCLEOTIDE SEQUENCE [LARGE SCALE GENOMIC DNA]</scope>
    <source>
        <strain evidence="5 6">DSM 4440</strain>
    </source>
</reference>
<dbReference type="RefSeq" id="WP_144349928.1">
    <property type="nucleotide sequence ID" value="NZ_CP036259.1"/>
</dbReference>
<dbReference type="InterPro" id="IPR003702">
    <property type="entry name" value="ActCoA_hydro_N"/>
</dbReference>
<dbReference type="Gene3D" id="3.40.1080.10">
    <property type="entry name" value="Glutaconate Coenzyme A-transferase"/>
    <property type="match status" value="1"/>
</dbReference>
<dbReference type="KEGG" id="sted:SPTER_16230"/>
<feature type="domain" description="Acetyl-CoA hydrolase/transferase N-terminal" evidence="3">
    <location>
        <begin position="4"/>
        <end position="178"/>
    </location>
</feature>
<evidence type="ECO:0000259" key="3">
    <source>
        <dbReference type="Pfam" id="PF02550"/>
    </source>
</evidence>
<comment type="similarity">
    <text evidence="1">Belongs to the acetyl-CoA hydrolase/transferase family.</text>
</comment>
<evidence type="ECO:0000256" key="2">
    <source>
        <dbReference type="ARBA" id="ARBA00022679"/>
    </source>
</evidence>
<dbReference type="AlphaFoldDB" id="A0A517DSG3"/>
<dbReference type="InterPro" id="IPR038460">
    <property type="entry name" value="AcetylCoA_hyd_C_sf"/>
</dbReference>
<accession>A0A517DSG3</accession>
<dbReference type="Gene3D" id="3.30.750.70">
    <property type="entry name" value="4-hydroxybutyrate coenzyme like domains"/>
    <property type="match status" value="1"/>
</dbReference>
<name>A0A517DSG3_9FIRM</name>
<dbReference type="Proteomes" id="UP000320776">
    <property type="component" value="Chromosome"/>
</dbReference>
<evidence type="ECO:0000256" key="1">
    <source>
        <dbReference type="ARBA" id="ARBA00009632"/>
    </source>
</evidence>
<dbReference type="InterPro" id="IPR037171">
    <property type="entry name" value="NagB/RpiA_transferase-like"/>
</dbReference>
<keyword evidence="6" id="KW-1185">Reference proteome</keyword>
<proteinExistence type="inferred from homology"/>
<sequence>MNTYAEQYQSKLTIPNQIAAQIQSGQHIFTDIALSQPKAISDAIGVRVAVEGLTGVIMNTMLDLYPMPCYQSEMAGKLTGISWFSSAGARKAINNGYGDVLPGYYRDFPRVIRDNLDIDVFCAAVAPMDKHGYFSMSTVGSLSKALIGKAKYIYLEVNKNLPRSLSAPVIHISQVNALCESTMPLISFPPTKMNETSIKIGELIANEIPNGATLQLGIGTIPEAVGLALKSKKNLGIHTEMFTDSMIELIECGAVDNNCKPIHQGKSVTTFALGSQRIYDYIDDNPAIEVLPVDYVNDPAVIAQHPNFISINSALEVDFYGQVCAESVGTNHVSGTGGQLDYVRGAVQSKGGQSFLAFFSTAKNDTISKIVPTLTSGAIVSTGKNDVDNIVTEYGIARLRGRSLSARTKALIAIAHPKFRDELIFAAKKINIII</sequence>
<feature type="domain" description="Acetyl-CoA hydrolase/transferase C-terminal" evidence="4">
    <location>
        <begin position="274"/>
        <end position="426"/>
    </location>
</feature>
<evidence type="ECO:0000259" key="4">
    <source>
        <dbReference type="Pfam" id="PF13336"/>
    </source>
</evidence>
<keyword evidence="2 5" id="KW-0808">Transferase</keyword>
<dbReference type="PANTHER" id="PTHR21432">
    <property type="entry name" value="ACETYL-COA HYDROLASE-RELATED"/>
    <property type="match status" value="1"/>
</dbReference>
<dbReference type="SUPFAM" id="SSF100950">
    <property type="entry name" value="NagB/RpiA/CoA transferase-like"/>
    <property type="match status" value="2"/>
</dbReference>
<evidence type="ECO:0000313" key="5">
    <source>
        <dbReference type="EMBL" id="QDR80301.1"/>
    </source>
</evidence>
<evidence type="ECO:0000313" key="6">
    <source>
        <dbReference type="Proteomes" id="UP000320776"/>
    </source>
</evidence>
<dbReference type="Gene3D" id="3.40.1080.20">
    <property type="entry name" value="Acetyl-CoA hydrolase/transferase C-terminal domain"/>
    <property type="match status" value="1"/>
</dbReference>
<dbReference type="Pfam" id="PF13336">
    <property type="entry name" value="AcetylCoA_hyd_C"/>
    <property type="match status" value="1"/>
</dbReference>
<gene>
    <name evidence="5" type="ORF">SPTER_16230</name>
</gene>
<dbReference type="GO" id="GO:0006083">
    <property type="term" value="P:acetate metabolic process"/>
    <property type="evidence" value="ECO:0007669"/>
    <property type="project" value="InterPro"/>
</dbReference>
<dbReference type="Pfam" id="PF02550">
    <property type="entry name" value="AcetylCoA_hydro"/>
    <property type="match status" value="1"/>
</dbReference>
<dbReference type="PANTHER" id="PTHR21432:SF20">
    <property type="entry name" value="ACETYL-COA HYDROLASE"/>
    <property type="match status" value="1"/>
</dbReference>
<dbReference type="EMBL" id="CP036259">
    <property type="protein sequence ID" value="QDR80301.1"/>
    <property type="molecule type" value="Genomic_DNA"/>
</dbReference>
<dbReference type="GO" id="GO:0008775">
    <property type="term" value="F:acetate CoA-transferase activity"/>
    <property type="evidence" value="ECO:0007669"/>
    <property type="project" value="InterPro"/>
</dbReference>
<dbReference type="EC" id="2.8.3.-" evidence="5"/>
<protein>
    <submittedName>
        <fullName evidence="5">Butanoate coenzyme A-transferase</fullName>
        <ecNumber evidence="5">2.8.3.-</ecNumber>
    </submittedName>
</protein>
<dbReference type="InterPro" id="IPR046433">
    <property type="entry name" value="ActCoA_hydro"/>
</dbReference>
<dbReference type="InterPro" id="IPR026888">
    <property type="entry name" value="AcetylCoA_hyd_C"/>
</dbReference>
<dbReference type="OrthoDB" id="9801795at2"/>